<evidence type="ECO:0000256" key="1">
    <source>
        <dbReference type="SAM" id="Phobius"/>
    </source>
</evidence>
<dbReference type="EMBL" id="LR593887">
    <property type="protein sequence ID" value="VTR97422.1"/>
    <property type="molecule type" value="Genomic_DNA"/>
</dbReference>
<reference evidence="2" key="1">
    <citation type="submission" date="2019-04" db="EMBL/GenBank/DDBJ databases">
        <authorList>
            <consortium name="Science for Life Laboratories"/>
        </authorList>
    </citation>
    <scope>NUCLEOTIDE SEQUENCE</scope>
    <source>
        <strain evidence="2">MBLW1</strain>
    </source>
</reference>
<dbReference type="RefSeq" id="WP_162656193.1">
    <property type="nucleotide sequence ID" value="NZ_LR593887.1"/>
</dbReference>
<dbReference type="PANTHER" id="PTHR43471">
    <property type="entry name" value="ABC TRANSPORTER PERMEASE"/>
    <property type="match status" value="1"/>
</dbReference>
<protein>
    <recommendedName>
        <fullName evidence="4">ABC-2 type transporter domain-containing protein</fullName>
    </recommendedName>
</protein>
<proteinExistence type="predicted"/>
<accession>A0A6C2YIA9</accession>
<evidence type="ECO:0000313" key="3">
    <source>
        <dbReference type="Proteomes" id="UP000464378"/>
    </source>
</evidence>
<feature type="transmembrane region" description="Helical" evidence="1">
    <location>
        <begin position="20"/>
        <end position="46"/>
    </location>
</feature>
<evidence type="ECO:0000313" key="2">
    <source>
        <dbReference type="EMBL" id="VIP00999.1"/>
    </source>
</evidence>
<gene>
    <name evidence="2" type="ORF">GMBLW1_29610</name>
</gene>
<organism evidence="2">
    <name type="scientific">Tuwongella immobilis</name>
    <dbReference type="NCBI Taxonomy" id="692036"/>
    <lineage>
        <taxon>Bacteria</taxon>
        <taxon>Pseudomonadati</taxon>
        <taxon>Planctomycetota</taxon>
        <taxon>Planctomycetia</taxon>
        <taxon>Gemmatales</taxon>
        <taxon>Gemmataceae</taxon>
        <taxon>Tuwongella</taxon>
    </lineage>
</organism>
<feature type="transmembrane region" description="Helical" evidence="1">
    <location>
        <begin position="183"/>
        <end position="207"/>
    </location>
</feature>
<dbReference type="Proteomes" id="UP000464378">
    <property type="component" value="Chromosome"/>
</dbReference>
<evidence type="ECO:0008006" key="4">
    <source>
        <dbReference type="Google" id="ProtNLM"/>
    </source>
</evidence>
<keyword evidence="1" id="KW-0472">Membrane</keyword>
<dbReference type="KEGG" id="tim:GMBLW1_29610"/>
<feature type="transmembrane region" description="Helical" evidence="1">
    <location>
        <begin position="248"/>
        <end position="265"/>
    </location>
</feature>
<feature type="transmembrane region" description="Helical" evidence="1">
    <location>
        <begin position="136"/>
        <end position="163"/>
    </location>
</feature>
<dbReference type="InParanoid" id="A0A6C2YIA9"/>
<dbReference type="EMBL" id="LR586016">
    <property type="protein sequence ID" value="VIP00999.1"/>
    <property type="molecule type" value="Genomic_DNA"/>
</dbReference>
<name>A0A6C2YIA9_9BACT</name>
<dbReference type="AlphaFoldDB" id="A0A6C2YIA9"/>
<keyword evidence="3" id="KW-1185">Reference proteome</keyword>
<feature type="transmembrane region" description="Helical" evidence="1">
    <location>
        <begin position="219"/>
        <end position="242"/>
    </location>
</feature>
<sequence length="359" mass="38990">MKLPAFLYALRWLIADTVRLAIASGLFAVMLTVTLLTILFCASIGFRGDVPLRSGNEKLEFLPNLDRFGPMRVTSMVGMPPIASAALVYETVMNDPQRLENRYGVVTVRGRMTIGFGLLEVPLSRDRAHTVQTIQLVLAGAIADGAGLLLALVWTAGFLPSFLEASAASVLLAKPMPRWGLLLGKYVGVMVFVAGQATLFVAGTWLAMGIRTGVWDAHYLLTIPLLLIHFGIFFSFSMVVAVCTRSTIASVIGSILFWLLCWGLNFGRHAFLVTPELSQAGGLTGWIVEISYWVTPKPADLGLILFDVLRAEDYFGRIVDIQKLEAAGGVMPTMSVLSSLAATMGILILAAVQFRKTDY</sequence>
<feature type="transmembrane region" description="Helical" evidence="1">
    <location>
        <begin position="334"/>
        <end position="354"/>
    </location>
</feature>
<keyword evidence="1" id="KW-0812">Transmembrane</keyword>
<keyword evidence="1" id="KW-1133">Transmembrane helix</keyword>